<dbReference type="EMBL" id="QEAM01000110">
    <property type="protein sequence ID" value="TPX46198.1"/>
    <property type="molecule type" value="Genomic_DNA"/>
</dbReference>
<dbReference type="GO" id="GO:0019888">
    <property type="term" value="F:protein phosphatase regulator activity"/>
    <property type="evidence" value="ECO:0007669"/>
    <property type="project" value="TreeGrafter"/>
</dbReference>
<evidence type="ECO:0000313" key="2">
    <source>
        <dbReference type="EMBL" id="TPX46198.1"/>
    </source>
</evidence>
<proteinExistence type="predicted"/>
<organism evidence="2 3">
    <name type="scientific">Synchytrium endobioticum</name>
    <dbReference type="NCBI Taxonomy" id="286115"/>
    <lineage>
        <taxon>Eukaryota</taxon>
        <taxon>Fungi</taxon>
        <taxon>Fungi incertae sedis</taxon>
        <taxon>Chytridiomycota</taxon>
        <taxon>Chytridiomycota incertae sedis</taxon>
        <taxon>Chytridiomycetes</taxon>
        <taxon>Synchytriales</taxon>
        <taxon>Synchytriaceae</taxon>
        <taxon>Synchytrium</taxon>
    </lineage>
</organism>
<protein>
    <submittedName>
        <fullName evidence="2">Uncharacterized protein</fullName>
    </submittedName>
</protein>
<dbReference type="Gene3D" id="1.25.10.10">
    <property type="entry name" value="Leucine-rich Repeat Variant"/>
    <property type="match status" value="3"/>
</dbReference>
<name>A0A507D4N2_9FUNG</name>
<dbReference type="InterPro" id="IPR011989">
    <property type="entry name" value="ARM-like"/>
</dbReference>
<dbReference type="InterPro" id="IPR016024">
    <property type="entry name" value="ARM-type_fold"/>
</dbReference>
<dbReference type="GO" id="GO:0005634">
    <property type="term" value="C:nucleus"/>
    <property type="evidence" value="ECO:0007669"/>
    <property type="project" value="TreeGrafter"/>
</dbReference>
<reference evidence="2 3" key="1">
    <citation type="journal article" date="2019" name="Sci. Rep.">
        <title>Comparative genomics of chytrid fungi reveal insights into the obligate biotrophic and pathogenic lifestyle of Synchytrium endobioticum.</title>
        <authorList>
            <person name="van de Vossenberg B.T.L.H."/>
            <person name="Warris S."/>
            <person name="Nguyen H.D.T."/>
            <person name="van Gent-Pelzer M.P.E."/>
            <person name="Joly D.L."/>
            <person name="van de Geest H.C."/>
            <person name="Bonants P.J.M."/>
            <person name="Smith D.S."/>
            <person name="Levesque C.A."/>
            <person name="van der Lee T.A.J."/>
        </authorList>
    </citation>
    <scope>NUCLEOTIDE SEQUENCE [LARGE SCALE GENOMIC DNA]</scope>
    <source>
        <strain evidence="2 3">LEV6574</strain>
    </source>
</reference>
<evidence type="ECO:0000256" key="1">
    <source>
        <dbReference type="ARBA" id="ARBA00022737"/>
    </source>
</evidence>
<comment type="caution">
    <text evidence="2">The sequence shown here is derived from an EMBL/GenBank/DDBJ whole genome shotgun (WGS) entry which is preliminary data.</text>
</comment>
<dbReference type="PANTHER" id="PTHR10648">
    <property type="entry name" value="SERINE/THREONINE-PROTEIN PHOSPHATASE PP2A 65 KDA REGULATORY SUBUNIT"/>
    <property type="match status" value="1"/>
</dbReference>
<dbReference type="InterPro" id="IPR051023">
    <property type="entry name" value="PP2A_Regulatory_Subunit_A"/>
</dbReference>
<dbReference type="PANTHER" id="PTHR10648:SF4">
    <property type="entry name" value="PROTEIN PHOSPHATASE 2 (FORMERLY 2A), REGULATORY SUBUNIT A, BETA ISOFORM-RELATED"/>
    <property type="match status" value="1"/>
</dbReference>
<dbReference type="Proteomes" id="UP000320475">
    <property type="component" value="Unassembled WGS sequence"/>
</dbReference>
<evidence type="ECO:0000313" key="3">
    <source>
        <dbReference type="Proteomes" id="UP000320475"/>
    </source>
</evidence>
<keyword evidence="1" id="KW-0677">Repeat</keyword>
<dbReference type="GO" id="GO:0005829">
    <property type="term" value="C:cytosol"/>
    <property type="evidence" value="ECO:0007669"/>
    <property type="project" value="TreeGrafter"/>
</dbReference>
<dbReference type="OrthoDB" id="2100425at2759"/>
<dbReference type="VEuPathDB" id="FungiDB:SeMB42_g04067"/>
<accession>A0A507D4N2</accession>
<gene>
    <name evidence="2" type="ORF">SeLEV6574_g03338</name>
</gene>
<sequence>MSGKGSAVVSFRQDDREPIFTWIHSTREFLQSLTSATARDHQQFKRERQPLSLPTNDDDPVAVNAFWQSSVSSNLSNLASNARVLEQVMVQSAVRLIPILGHPVPKMRARAVSLLFNLAVILDPVGGSSGVVSIQAKVDKVSTALQVDDKGYHGYVHELFHYLAPPMSIIASPMIAALEPFLKSRNWMIRGVAISALTRILYENEKQFDQEEHLAVVWTLFFAFGSAGLGSGSTGGISHRRNFFPDRIVVIKALGLLAPMYCTVNARLTQQIVELLLSLDHKTTAELEAIKGTLKRIFDKIGEAVSKDTTNSAIAGYQMFSNLLQAQSESAHDVLSWALETYTTSLVPSAKGKGAKKFTAIPPVEMTAYADFLSTLQNHFQSSSPPLRYSTCLCLHTAITLCPDLISAYPQYAAKLIVGAADVDHLTAFIYMSLLSKIATNTEAGHLIEELVEQYRRRGLIGLSYDAKCISVTPGKEQGVTMYHILAAVVKHTVLPDKKFMAKVVGSLDSLQPCQRMRMLDVVRAWLTQSSDLDLDLLHALLPLTQSPDSALQASALKITGCILPALSSAQPHEVAFVWNSIKNMFNATSKPIAAISVVHLCMSLPLNLLNASAVTELLECLCYLVFHTSVEVRSNVYRVLAKFAGIWTQGREHMKAVAILFLSLGDGHLECVKQISDHLASFTSSIPASLLDTVKLLPKSAEHGLHRVVTMYDQIASKLSVLRTDCAEFIAAITTDALVDTFWNFFLNDVPENQLVRPDDYSFTRNSVQTPFWISLLLTKLRASPPPPSTGEGTDRHIVPTSPAGKRRFACGFMLCLMPTAGMPDPILRGIACEALVRCCFDNYRVLPGALRGLLENTSSQMLAHKQWTYQRSALDIVSLLLLTRLSNGISQLLFLQYFDIVLEWTANASSVVVKIGALTLMEIFLKVFPKATGVKIEELRDHVRALIVDKEPEIRRLASRLYPIIFRYTSATMIDECLNYLMSEIKVITKGGLEAVADPLVSSLTSADHDHVIKTSIVASGFIPCTALLSDNIVQSLLPYLRHSNHEFRMAAFQTVLLHVHKLNPSRVAALMWIILPLYADPHLSVRVLFDRFVKRKSLIRSEWSIEAHAEDQELLINGTLEDSLHDAAEITSNPQYFNDFASLGDSEDDSLEPGVDTGDYPKFQPQVSPQLVSQLRQVAQGLSMVLPPEAGSQVVYYLQEMQKNPQLEAVTILVLSELSSMIESSMSTIVDILITYLANDFTPQNEKSMEACLIGLRNVSENSPAAFKQILARLTSNVAVTNEGDIVALLHLVDLIIEKAPAKAVDVIHRFGSVIISSRHSNRKRVWAIYLCVEMSLLAGADEMIKVLDSAQTFMDAYEEDERDGDHTRIQVYSSLTRILAQLGLKHPLFKQLIASTKKEARHKDIKMRSRALEFFEIFLGYLTVEESMTLAMLFLSDSSLEVRTSAKKILALEGLLEFCASRVKAMANTSSWKMEAAPDVKQYYEQPDGSRYHPIPATVGRSMEATHRFYGIVDPNTNCHQNPSIVRELESRATVKRPSPEAIAKHSWPLNVDALILLKECCRNFSPIAEDLVDSFLIEVERAVKEEVRDPESAALHHDLQADVHAMEAAGQILCALNGISDRASHFISRLQAILVSCNAASESIRETLLADLESSFFFFDETMDAPIVSEEQYETFEAMRKLSQEATQEVVKSGRVDKLGQLEAKRRELVQVIDTESDRVRRLTVLSVHGTIAYGRFHVYSPSSQTIAALEFLEDLLKQEHRGIRTAAVESISLIVRSHYTQEAIQTKIIGMSEALVNRLDVERAQLFRRKADLVYICTQLVQYGRIAHRHLPVIASRLMHVLVELWTDADAEVRIMSIKMVKQMLEWEMPEAVALFKSTSSGKAGVSDAEGRTICGHASMLLSRPEYEEKAELLELLKYGFTMVKTF</sequence>
<dbReference type="GO" id="GO:0000159">
    <property type="term" value="C:protein phosphatase type 2A complex"/>
    <property type="evidence" value="ECO:0007669"/>
    <property type="project" value="TreeGrafter"/>
</dbReference>
<dbReference type="SUPFAM" id="SSF48371">
    <property type="entry name" value="ARM repeat"/>
    <property type="match status" value="3"/>
</dbReference>